<dbReference type="AlphaFoldDB" id="M2Q2N1"/>
<keyword evidence="3 7" id="KW-1003">Cell membrane</keyword>
<feature type="transmembrane region" description="Helical" evidence="8">
    <location>
        <begin position="140"/>
        <end position="158"/>
    </location>
</feature>
<comment type="similarity">
    <text evidence="2 7">Belongs to the membrane-bound acyltransferase family.</text>
</comment>
<keyword evidence="5 8" id="KW-1133">Transmembrane helix</keyword>
<keyword evidence="6 7" id="KW-0472">Membrane</keyword>
<feature type="transmembrane region" description="Helical" evidence="8">
    <location>
        <begin position="367"/>
        <end position="388"/>
    </location>
</feature>
<keyword evidence="7" id="KW-0808">Transferase</keyword>
<dbReference type="InterPro" id="IPR051085">
    <property type="entry name" value="MB_O-acyltransferase"/>
</dbReference>
<feature type="transmembrane region" description="Helical" evidence="8">
    <location>
        <begin position="497"/>
        <end position="517"/>
    </location>
</feature>
<comment type="caution">
    <text evidence="9">The sequence shown here is derived from an EMBL/GenBank/DDBJ whole genome shotgun (WGS) entry which is preliminary data.</text>
</comment>
<evidence type="ECO:0000313" key="10">
    <source>
        <dbReference type="Proteomes" id="UP000011758"/>
    </source>
</evidence>
<dbReference type="GO" id="GO:0005886">
    <property type="term" value="C:plasma membrane"/>
    <property type="evidence" value="ECO:0007669"/>
    <property type="project" value="UniProtKB-SubCell"/>
</dbReference>
<name>M2Q2N1_9FIRM</name>
<evidence type="ECO:0000256" key="1">
    <source>
        <dbReference type="ARBA" id="ARBA00004651"/>
    </source>
</evidence>
<feature type="transmembrane region" description="Helical" evidence="8">
    <location>
        <begin position="409"/>
        <end position="426"/>
    </location>
</feature>
<dbReference type="Proteomes" id="UP000011758">
    <property type="component" value="Unassembled WGS sequence"/>
</dbReference>
<feature type="transmembrane region" description="Helical" evidence="8">
    <location>
        <begin position="28"/>
        <end position="43"/>
    </location>
</feature>
<feature type="transmembrane region" description="Helical" evidence="8">
    <location>
        <begin position="101"/>
        <end position="128"/>
    </location>
</feature>
<proteinExistence type="inferred from homology"/>
<dbReference type="GO" id="GO:0016746">
    <property type="term" value="F:acyltransferase activity"/>
    <property type="evidence" value="ECO:0007669"/>
    <property type="project" value="UniProtKB-KW"/>
</dbReference>
<dbReference type="STRING" id="999415.HMPREF9943_00536"/>
<dbReference type="PANTHER" id="PTHR13285">
    <property type="entry name" value="ACYLTRANSFERASE"/>
    <property type="match status" value="1"/>
</dbReference>
<reference evidence="9 10" key="1">
    <citation type="submission" date="2013-02" db="EMBL/GenBank/DDBJ databases">
        <title>The Genome Sequence of Lactobacillus catenaformis F0143.</title>
        <authorList>
            <consortium name="The Broad Institute Genome Sequencing Platform"/>
            <person name="Earl A."/>
            <person name="Ward D."/>
            <person name="Feldgarden M."/>
            <person name="Gevers D."/>
            <person name="Izard J."/>
            <person name="Blanton J.M."/>
            <person name="Mathney J."/>
            <person name="Dewhirst F.E."/>
            <person name="Young S.K."/>
            <person name="Zeng Q."/>
            <person name="Gargeya S."/>
            <person name="Fitzgerald M."/>
            <person name="Haas B."/>
            <person name="Abouelleil A."/>
            <person name="Alvarado L."/>
            <person name="Arachchi H.M."/>
            <person name="Berlin A."/>
            <person name="Chapman S.B."/>
            <person name="Gearin G."/>
            <person name="Goldberg J."/>
            <person name="Griggs A."/>
            <person name="Gujja S."/>
            <person name="Hansen M."/>
            <person name="Heiman D."/>
            <person name="Howarth C."/>
            <person name="Larimer J."/>
            <person name="Lui A."/>
            <person name="MacDonald P.J.P."/>
            <person name="McCowen C."/>
            <person name="Montmayeur A."/>
            <person name="Murphy C."/>
            <person name="Neiman D."/>
            <person name="Pearson M."/>
            <person name="Priest M."/>
            <person name="Roberts A."/>
            <person name="Saif S."/>
            <person name="Shea T."/>
            <person name="Sisk P."/>
            <person name="Stolte C."/>
            <person name="Sykes S."/>
            <person name="Wortman J."/>
            <person name="Nusbaum C."/>
            <person name="Birren B."/>
        </authorList>
    </citation>
    <scope>NUCLEOTIDE SEQUENCE [LARGE SCALE GENOMIC DNA]</scope>
    <source>
        <strain evidence="9 10">OT 569</strain>
    </source>
</reference>
<dbReference type="GO" id="GO:0042121">
    <property type="term" value="P:alginic acid biosynthetic process"/>
    <property type="evidence" value="ECO:0007669"/>
    <property type="project" value="InterPro"/>
</dbReference>
<evidence type="ECO:0000256" key="5">
    <source>
        <dbReference type="ARBA" id="ARBA00022989"/>
    </source>
</evidence>
<dbReference type="PATRIC" id="fig|999415.3.peg.533"/>
<dbReference type="PIRSF" id="PIRSF500217">
    <property type="entry name" value="AlgI"/>
    <property type="match status" value="1"/>
</dbReference>
<dbReference type="BioCyc" id="ECAT999415-HMP:GTTI-556-MONOMER"/>
<evidence type="ECO:0000256" key="2">
    <source>
        <dbReference type="ARBA" id="ARBA00010323"/>
    </source>
</evidence>
<feature type="transmembrane region" description="Helical" evidence="8">
    <location>
        <begin position="6"/>
        <end position="23"/>
    </location>
</feature>
<sequence length="527" mass="61384">MNYVSYTYLFIFLILTFITYYLVPLKKRWIVILVSSIIFYLTSSHPKLIVFVLISALSVYFGGLKLDSINEAYKEKKKGLEKQDRKALKETLDKKKKRIQIFLILFNIAFIAVLKYSIFLTIILNGVLGIFKVHIPGMRFFVPLGISYYTLQAISYVVDISRGKYKADHHFGKVFNYLIFFGTITEGPIAKFDEVADQIHTGHPFNYANFQNGVQLIMWGLFKKLIVADRANLYVHEVFRTLTHYHGIVNLVGIILYTIQLYTDFSGCMDIVRGSALMLGITLPENFKQPFFSASVNEFWRRWHITLGAWLKEYVLFSVTLSKPFKNISKWFKDHCNAYFGRTLPVVFSSFFVWFIMGIWHGVGIKFIIYGLYYYIIMALGLLCKPLFDKCIDVLHINVKSKPYHVFQVIRTFILINFGMLLFRVSSMRKFYDFTIGIFDGFNLFDPRVFSIELELGGKEWIVLLIGILVVVIVDVLHEKGYELRKIFNTKPIYVRYICYFVIFFTIFIFGAYGSGYDSVAFLYGAY</sequence>
<dbReference type="InterPro" id="IPR004299">
    <property type="entry name" value="MBOAT_fam"/>
</dbReference>
<dbReference type="PANTHER" id="PTHR13285:SF18">
    <property type="entry name" value="PROTEIN-CYSTEINE N-PALMITOYLTRANSFERASE RASP"/>
    <property type="match status" value="1"/>
</dbReference>
<evidence type="ECO:0000256" key="4">
    <source>
        <dbReference type="ARBA" id="ARBA00022692"/>
    </source>
</evidence>
<keyword evidence="4 8" id="KW-0812">Transmembrane</keyword>
<dbReference type="RefSeq" id="WP_004801754.1">
    <property type="nucleotide sequence ID" value="NZ_KB446647.1"/>
</dbReference>
<protein>
    <recommendedName>
        <fullName evidence="11">MBOAT family protein</fullName>
    </recommendedName>
</protein>
<organism evidence="9 10">
    <name type="scientific">Eggerthia catenaformis OT 569 = DSM 20559</name>
    <dbReference type="NCBI Taxonomy" id="999415"/>
    <lineage>
        <taxon>Bacteria</taxon>
        <taxon>Bacillati</taxon>
        <taxon>Bacillota</taxon>
        <taxon>Erysipelotrichia</taxon>
        <taxon>Erysipelotrichales</taxon>
        <taxon>Coprobacillaceae</taxon>
        <taxon>Eggerthia</taxon>
    </lineage>
</organism>
<evidence type="ECO:0000256" key="6">
    <source>
        <dbReference type="ARBA" id="ARBA00023136"/>
    </source>
</evidence>
<evidence type="ECO:0000313" key="9">
    <source>
        <dbReference type="EMBL" id="EMD17165.1"/>
    </source>
</evidence>
<gene>
    <name evidence="9" type="ORF">HMPREF9943_00536</name>
</gene>
<dbReference type="InterPro" id="IPR024194">
    <property type="entry name" value="Ac/AlaTfrase_AlgI/DltB"/>
</dbReference>
<keyword evidence="7" id="KW-0012">Acyltransferase</keyword>
<evidence type="ECO:0000256" key="3">
    <source>
        <dbReference type="ARBA" id="ARBA00022475"/>
    </source>
</evidence>
<feature type="transmembrane region" description="Helical" evidence="8">
    <location>
        <begin position="339"/>
        <end position="361"/>
    </location>
</feature>
<dbReference type="PIRSF" id="PIRSF016636">
    <property type="entry name" value="AlgI_DltB"/>
    <property type="match status" value="1"/>
</dbReference>
<evidence type="ECO:0000256" key="8">
    <source>
        <dbReference type="SAM" id="Phobius"/>
    </source>
</evidence>
<feature type="transmembrane region" description="Helical" evidence="8">
    <location>
        <begin position="461"/>
        <end position="477"/>
    </location>
</feature>
<evidence type="ECO:0000256" key="7">
    <source>
        <dbReference type="PIRNR" id="PIRNR016636"/>
    </source>
</evidence>
<dbReference type="InterPro" id="IPR028362">
    <property type="entry name" value="AlgI"/>
</dbReference>
<dbReference type="eggNOG" id="COG1696">
    <property type="taxonomic scope" value="Bacteria"/>
</dbReference>
<evidence type="ECO:0008006" key="11">
    <source>
        <dbReference type="Google" id="ProtNLM"/>
    </source>
</evidence>
<dbReference type="Pfam" id="PF03062">
    <property type="entry name" value="MBOAT"/>
    <property type="match status" value="1"/>
</dbReference>
<comment type="subcellular location">
    <subcellularLocation>
        <location evidence="1">Cell membrane</location>
        <topology evidence="1">Multi-pass membrane protein</topology>
    </subcellularLocation>
</comment>
<dbReference type="EMBL" id="AGEJ01000010">
    <property type="protein sequence ID" value="EMD17165.1"/>
    <property type="molecule type" value="Genomic_DNA"/>
</dbReference>
<keyword evidence="10" id="KW-1185">Reference proteome</keyword>
<accession>M2Q2N1</accession>